<reference evidence="2" key="1">
    <citation type="submission" date="2021-02" db="EMBL/GenBank/DDBJ databases">
        <authorList>
            <person name="Dougan E. K."/>
            <person name="Rhodes N."/>
            <person name="Thang M."/>
            <person name="Chan C."/>
        </authorList>
    </citation>
    <scope>NUCLEOTIDE SEQUENCE</scope>
</reference>
<feature type="compositionally biased region" description="Basic and acidic residues" evidence="1">
    <location>
        <begin position="83"/>
        <end position="92"/>
    </location>
</feature>
<feature type="region of interest" description="Disordered" evidence="1">
    <location>
        <begin position="1"/>
        <end position="125"/>
    </location>
</feature>
<accession>A0A812IJ99</accession>
<dbReference type="Proteomes" id="UP000604046">
    <property type="component" value="Unassembled WGS sequence"/>
</dbReference>
<evidence type="ECO:0000313" key="2">
    <source>
        <dbReference type="EMBL" id="CAE7041410.1"/>
    </source>
</evidence>
<organism evidence="2 3">
    <name type="scientific">Symbiodinium natans</name>
    <dbReference type="NCBI Taxonomy" id="878477"/>
    <lineage>
        <taxon>Eukaryota</taxon>
        <taxon>Sar</taxon>
        <taxon>Alveolata</taxon>
        <taxon>Dinophyceae</taxon>
        <taxon>Suessiales</taxon>
        <taxon>Symbiodiniaceae</taxon>
        <taxon>Symbiodinium</taxon>
    </lineage>
</organism>
<evidence type="ECO:0000256" key="1">
    <source>
        <dbReference type="SAM" id="MobiDB-lite"/>
    </source>
</evidence>
<protein>
    <submittedName>
        <fullName evidence="2">Uncharacterized protein</fullName>
    </submittedName>
</protein>
<feature type="compositionally biased region" description="Low complexity" evidence="1">
    <location>
        <begin position="45"/>
        <end position="54"/>
    </location>
</feature>
<keyword evidence="3" id="KW-1185">Reference proteome</keyword>
<dbReference type="EMBL" id="CAJNDS010000302">
    <property type="protein sequence ID" value="CAE7041410.1"/>
    <property type="molecule type" value="Genomic_DNA"/>
</dbReference>
<name>A0A812IJ99_9DINO</name>
<proteinExistence type="predicted"/>
<evidence type="ECO:0000313" key="3">
    <source>
        <dbReference type="Proteomes" id="UP000604046"/>
    </source>
</evidence>
<gene>
    <name evidence="2" type="ORF">SNAT2548_LOCUS4892</name>
</gene>
<feature type="compositionally biased region" description="Low complexity" evidence="1">
    <location>
        <begin position="94"/>
        <end position="108"/>
    </location>
</feature>
<sequence>MAFAADSPASGLKKAMPALSGECLKDTGVTGPNGWRKPAVKEDGSVSNSSSTTTGCEPSVCEESEATKVARDGSGSSSGSRTETVKAYKESTQDESSSSASRSEQAQDGQDGDAPKQLNSLKTAWGLVFRVPRS</sequence>
<dbReference type="AlphaFoldDB" id="A0A812IJ99"/>
<comment type="caution">
    <text evidence="2">The sequence shown here is derived from an EMBL/GenBank/DDBJ whole genome shotgun (WGS) entry which is preliminary data.</text>
</comment>